<dbReference type="Gene3D" id="3.40.50.1820">
    <property type="entry name" value="alpha/beta hydrolase"/>
    <property type="match status" value="1"/>
</dbReference>
<evidence type="ECO:0000313" key="3">
    <source>
        <dbReference type="Proteomes" id="UP000789342"/>
    </source>
</evidence>
<comment type="caution">
    <text evidence="2">The sequence shown here is derived from an EMBL/GenBank/DDBJ whole genome shotgun (WGS) entry which is preliminary data.</text>
</comment>
<name>A0A9N9IGV4_9GLOM</name>
<evidence type="ECO:0000313" key="2">
    <source>
        <dbReference type="EMBL" id="CAG8734308.1"/>
    </source>
</evidence>
<feature type="region of interest" description="Disordered" evidence="1">
    <location>
        <begin position="274"/>
        <end position="311"/>
    </location>
</feature>
<feature type="compositionally biased region" description="Basic and acidic residues" evidence="1">
    <location>
        <begin position="335"/>
        <end position="351"/>
    </location>
</feature>
<sequence length="404" mass="46082">EKKFWDFSMDELALYDLPDTIDYILDITGAPSLTYIGFSQGSAQCFAALSINPKMNKKINLFIALAPATSPGGLRSAICNALIKSSPNVLYLIFGRKAMLSMVLFWKKVLSPPIFTKIVDVALKFLFDWDCNNITEIQKIIGYYHLYSCSSVKCIVHWFQIIKSKSFQMYDELPQYSGLDHSCQCFPTPQITTPIAVFYGGRDSLGDISTLLKQIPTPVLIREITNYEHLDFIWASDLGVNLYPDIFDLIIQYSHPNFREDEYRRDENEILFDFSGSDEDHGYDERRKNGDDMGNDSENNQRHINYDSSGDLQPQEMYFSEIRHSELHQSSAGDSESRRSEVLYSDDKPETQRLTQGHASHADDESMTYSEPEVVTMVETSGDDDDHQPLQRVIEGSDDDFAMS</sequence>
<dbReference type="AlphaFoldDB" id="A0A9N9IGV4"/>
<dbReference type="PANTHER" id="PTHR11005">
    <property type="entry name" value="LYSOSOMAL ACID LIPASE-RELATED"/>
    <property type="match status" value="1"/>
</dbReference>
<evidence type="ECO:0000256" key="1">
    <source>
        <dbReference type="SAM" id="MobiDB-lite"/>
    </source>
</evidence>
<dbReference type="OrthoDB" id="9974421at2759"/>
<feature type="compositionally biased region" description="Basic and acidic residues" evidence="1">
    <location>
        <begin position="278"/>
        <end position="291"/>
    </location>
</feature>
<feature type="region of interest" description="Disordered" evidence="1">
    <location>
        <begin position="326"/>
        <end position="404"/>
    </location>
</feature>
<organism evidence="2 3">
    <name type="scientific">Acaulospora morrowiae</name>
    <dbReference type="NCBI Taxonomy" id="94023"/>
    <lineage>
        <taxon>Eukaryota</taxon>
        <taxon>Fungi</taxon>
        <taxon>Fungi incertae sedis</taxon>
        <taxon>Mucoromycota</taxon>
        <taxon>Glomeromycotina</taxon>
        <taxon>Glomeromycetes</taxon>
        <taxon>Diversisporales</taxon>
        <taxon>Acaulosporaceae</taxon>
        <taxon>Acaulospora</taxon>
    </lineage>
</organism>
<gene>
    <name evidence="2" type="ORF">AMORRO_LOCUS14260</name>
</gene>
<accession>A0A9N9IGV4</accession>
<protein>
    <submittedName>
        <fullName evidence="2">13364_t:CDS:1</fullName>
    </submittedName>
</protein>
<dbReference type="InterPro" id="IPR029058">
    <property type="entry name" value="AB_hydrolase_fold"/>
</dbReference>
<dbReference type="Proteomes" id="UP000789342">
    <property type="component" value="Unassembled WGS sequence"/>
</dbReference>
<reference evidence="2" key="1">
    <citation type="submission" date="2021-06" db="EMBL/GenBank/DDBJ databases">
        <authorList>
            <person name="Kallberg Y."/>
            <person name="Tangrot J."/>
            <person name="Rosling A."/>
        </authorList>
    </citation>
    <scope>NUCLEOTIDE SEQUENCE</scope>
    <source>
        <strain evidence="2">CL551</strain>
    </source>
</reference>
<keyword evidence="3" id="KW-1185">Reference proteome</keyword>
<dbReference type="SUPFAM" id="SSF53474">
    <property type="entry name" value="alpha/beta-Hydrolases"/>
    <property type="match status" value="1"/>
</dbReference>
<feature type="non-terminal residue" evidence="2">
    <location>
        <position position="1"/>
    </location>
</feature>
<dbReference type="EMBL" id="CAJVPV010027527">
    <property type="protein sequence ID" value="CAG8734308.1"/>
    <property type="molecule type" value="Genomic_DNA"/>
</dbReference>
<proteinExistence type="predicted"/>